<dbReference type="SUPFAM" id="SSF50249">
    <property type="entry name" value="Nucleic acid-binding proteins"/>
    <property type="match status" value="1"/>
</dbReference>
<protein>
    <recommendedName>
        <fullName evidence="1">Replication factor A C-terminal domain-containing protein</fullName>
    </recommendedName>
</protein>
<sequence length="135" mass="15764">MISWFNTLSEEEIPYLKTKKTAAFTKELVIAGRMKTCTINEVLYYVACSNCFTKIRYDIGYRYTCFLCQKEIVACLRPLVIMSAADHTNSVPVIAIQEIAERILQTTTNDMMRLYTMVITNLFNYNYTNIRYIYS</sequence>
<keyword evidence="3" id="KW-1185">Reference proteome</keyword>
<name>A0AAV3RFC5_LITER</name>
<accession>A0AAV3RFC5</accession>
<evidence type="ECO:0000259" key="1">
    <source>
        <dbReference type="Pfam" id="PF08646"/>
    </source>
</evidence>
<reference evidence="2 3" key="1">
    <citation type="submission" date="2024-01" db="EMBL/GenBank/DDBJ databases">
        <title>The complete chloroplast genome sequence of Lithospermum erythrorhizon: insights into the phylogenetic relationship among Boraginaceae species and the maternal lineages of purple gromwells.</title>
        <authorList>
            <person name="Okada T."/>
            <person name="Watanabe K."/>
        </authorList>
    </citation>
    <scope>NUCLEOTIDE SEQUENCE [LARGE SCALE GENOMIC DNA]</scope>
</reference>
<feature type="domain" description="Replication factor A C-terminal" evidence="1">
    <location>
        <begin position="40"/>
        <end position="115"/>
    </location>
</feature>
<organism evidence="2 3">
    <name type="scientific">Lithospermum erythrorhizon</name>
    <name type="common">Purple gromwell</name>
    <name type="synonym">Lithospermum officinale var. erythrorhizon</name>
    <dbReference type="NCBI Taxonomy" id="34254"/>
    <lineage>
        <taxon>Eukaryota</taxon>
        <taxon>Viridiplantae</taxon>
        <taxon>Streptophyta</taxon>
        <taxon>Embryophyta</taxon>
        <taxon>Tracheophyta</taxon>
        <taxon>Spermatophyta</taxon>
        <taxon>Magnoliopsida</taxon>
        <taxon>eudicotyledons</taxon>
        <taxon>Gunneridae</taxon>
        <taxon>Pentapetalae</taxon>
        <taxon>asterids</taxon>
        <taxon>lamiids</taxon>
        <taxon>Boraginales</taxon>
        <taxon>Boraginaceae</taxon>
        <taxon>Boraginoideae</taxon>
        <taxon>Lithospermeae</taxon>
        <taxon>Lithospermum</taxon>
    </lineage>
</organism>
<dbReference type="AlphaFoldDB" id="A0AAV3RFC5"/>
<dbReference type="Pfam" id="PF08646">
    <property type="entry name" value="Rep_fac-A_C"/>
    <property type="match status" value="1"/>
</dbReference>
<dbReference type="InterPro" id="IPR013955">
    <property type="entry name" value="Rep_factor-A_C"/>
</dbReference>
<dbReference type="Proteomes" id="UP001454036">
    <property type="component" value="Unassembled WGS sequence"/>
</dbReference>
<evidence type="ECO:0000313" key="3">
    <source>
        <dbReference type="Proteomes" id="UP001454036"/>
    </source>
</evidence>
<proteinExistence type="predicted"/>
<gene>
    <name evidence="2" type="ORF">LIER_28338</name>
</gene>
<evidence type="ECO:0000313" key="2">
    <source>
        <dbReference type="EMBL" id="GAA0175087.1"/>
    </source>
</evidence>
<dbReference type="EMBL" id="BAABME010009393">
    <property type="protein sequence ID" value="GAA0175087.1"/>
    <property type="molecule type" value="Genomic_DNA"/>
</dbReference>
<comment type="caution">
    <text evidence="2">The sequence shown here is derived from an EMBL/GenBank/DDBJ whole genome shotgun (WGS) entry which is preliminary data.</text>
</comment>
<dbReference type="InterPro" id="IPR012340">
    <property type="entry name" value="NA-bd_OB-fold"/>
</dbReference>
<dbReference type="Gene3D" id="2.40.50.140">
    <property type="entry name" value="Nucleic acid-binding proteins"/>
    <property type="match status" value="1"/>
</dbReference>